<dbReference type="GO" id="GO:0043190">
    <property type="term" value="C:ATP-binding cassette (ABC) transporter complex"/>
    <property type="evidence" value="ECO:0007669"/>
    <property type="project" value="InterPro"/>
</dbReference>
<comment type="caution">
    <text evidence="8">The sequence shown here is derived from an EMBL/GenBank/DDBJ whole genome shotgun (WGS) entry which is preliminary data.</text>
</comment>
<dbReference type="Pfam" id="PF02405">
    <property type="entry name" value="MlaE"/>
    <property type="match status" value="1"/>
</dbReference>
<dbReference type="PANTHER" id="PTHR30188">
    <property type="entry name" value="ABC TRANSPORTER PERMEASE PROTEIN-RELATED"/>
    <property type="match status" value="1"/>
</dbReference>
<feature type="transmembrane region" description="Helical" evidence="7">
    <location>
        <begin position="138"/>
        <end position="158"/>
    </location>
</feature>
<feature type="transmembrane region" description="Helical" evidence="7">
    <location>
        <begin position="197"/>
        <end position="217"/>
    </location>
</feature>
<evidence type="ECO:0000256" key="6">
    <source>
        <dbReference type="ARBA" id="ARBA00023136"/>
    </source>
</evidence>
<keyword evidence="5 7" id="KW-1133">Transmembrane helix</keyword>
<dbReference type="Proteomes" id="UP000178526">
    <property type="component" value="Unassembled WGS sequence"/>
</dbReference>
<organism evidence="8 9">
    <name type="scientific">Candidatus Schekmanbacteria bacterium GWA2_38_11</name>
    <dbReference type="NCBI Taxonomy" id="1817876"/>
    <lineage>
        <taxon>Bacteria</taxon>
        <taxon>Candidatus Schekmaniibacteriota</taxon>
    </lineage>
</organism>
<feature type="transmembrane region" description="Helical" evidence="7">
    <location>
        <begin position="164"/>
        <end position="185"/>
    </location>
</feature>
<dbReference type="InterPro" id="IPR030802">
    <property type="entry name" value="Permease_MalE"/>
</dbReference>
<feature type="transmembrane region" description="Helical" evidence="7">
    <location>
        <begin position="229"/>
        <end position="253"/>
    </location>
</feature>
<evidence type="ECO:0000256" key="4">
    <source>
        <dbReference type="ARBA" id="ARBA00022692"/>
    </source>
</evidence>
<evidence type="ECO:0000313" key="8">
    <source>
        <dbReference type="EMBL" id="OGL39460.1"/>
    </source>
</evidence>
<comment type="subcellular location">
    <subcellularLocation>
        <location evidence="1">Membrane</location>
        <topology evidence="1">Multi-pass membrane protein</topology>
    </subcellularLocation>
</comment>
<dbReference type="EMBL" id="MGDB01000118">
    <property type="protein sequence ID" value="OGL39460.1"/>
    <property type="molecule type" value="Genomic_DNA"/>
</dbReference>
<evidence type="ECO:0000256" key="3">
    <source>
        <dbReference type="ARBA" id="ARBA00022448"/>
    </source>
</evidence>
<protein>
    <submittedName>
        <fullName evidence="8">ABC transporter permease</fullName>
    </submittedName>
</protein>
<sequence length="254" mass="27688">MLERIGERIAGFIEEMGKVITLLFRAFSWLLKPPFKFRNALKQMEVIGVNSVPVVLLTGFFTGSVFALQTYRGFHRFNAEYLVGYVVALALTRELGPVLTALMVTGRAGSLIAAEIGSMRVTEQIDAMEVMAVNPIQYLIVPRIVASMIMLPLLTIVADSIGIIGGYVIAVKFLGQSSVVYWTGIRENLQISDCFQGLEKAIVFGLVFSLIGCYKGYYTEGGAEGVGRATTSAVVVASVLILILDYFLTAVFFG</sequence>
<feature type="transmembrane region" description="Helical" evidence="7">
    <location>
        <begin position="51"/>
        <end position="68"/>
    </location>
</feature>
<evidence type="ECO:0000256" key="7">
    <source>
        <dbReference type="RuleBase" id="RU362044"/>
    </source>
</evidence>
<evidence type="ECO:0000256" key="1">
    <source>
        <dbReference type="ARBA" id="ARBA00004141"/>
    </source>
</evidence>
<evidence type="ECO:0000313" key="9">
    <source>
        <dbReference type="Proteomes" id="UP000178526"/>
    </source>
</evidence>
<comment type="similarity">
    <text evidence="2 7">Belongs to the MlaE permease family.</text>
</comment>
<dbReference type="NCBIfam" id="TIGR00056">
    <property type="entry name" value="MlaE family lipid ABC transporter permease subunit"/>
    <property type="match status" value="1"/>
</dbReference>
<proteinExistence type="inferred from homology"/>
<keyword evidence="4 7" id="KW-0812">Transmembrane</keyword>
<evidence type="ECO:0000256" key="5">
    <source>
        <dbReference type="ARBA" id="ARBA00022989"/>
    </source>
</evidence>
<feature type="transmembrane region" description="Helical" evidence="7">
    <location>
        <begin position="12"/>
        <end position="31"/>
    </location>
</feature>
<dbReference type="PANTHER" id="PTHR30188:SF4">
    <property type="entry name" value="PROTEIN TRIGALACTOSYLDIACYLGLYCEROL 1, CHLOROPLASTIC"/>
    <property type="match status" value="1"/>
</dbReference>
<reference evidence="8 9" key="1">
    <citation type="journal article" date="2016" name="Nat. Commun.">
        <title>Thousands of microbial genomes shed light on interconnected biogeochemical processes in an aquifer system.</title>
        <authorList>
            <person name="Anantharaman K."/>
            <person name="Brown C.T."/>
            <person name="Hug L.A."/>
            <person name="Sharon I."/>
            <person name="Castelle C.J."/>
            <person name="Probst A.J."/>
            <person name="Thomas B.C."/>
            <person name="Singh A."/>
            <person name="Wilkins M.J."/>
            <person name="Karaoz U."/>
            <person name="Brodie E.L."/>
            <person name="Williams K.H."/>
            <person name="Hubbard S.S."/>
            <person name="Banfield J.F."/>
        </authorList>
    </citation>
    <scope>NUCLEOTIDE SEQUENCE [LARGE SCALE GENOMIC DNA]</scope>
</reference>
<keyword evidence="6 7" id="KW-0472">Membrane</keyword>
<gene>
    <name evidence="8" type="ORF">A2042_02185</name>
</gene>
<accession>A0A1F7RDS5</accession>
<dbReference type="GO" id="GO:0005548">
    <property type="term" value="F:phospholipid transporter activity"/>
    <property type="evidence" value="ECO:0007669"/>
    <property type="project" value="TreeGrafter"/>
</dbReference>
<dbReference type="AlphaFoldDB" id="A0A1F7RDS5"/>
<keyword evidence="3" id="KW-0813">Transport</keyword>
<name>A0A1F7RDS5_9BACT</name>
<dbReference type="InterPro" id="IPR003453">
    <property type="entry name" value="ABC_MlaE_roteobac"/>
</dbReference>
<evidence type="ECO:0000256" key="2">
    <source>
        <dbReference type="ARBA" id="ARBA00007556"/>
    </source>
</evidence>